<comment type="caution">
    <text evidence="2">The sequence shown here is derived from an EMBL/GenBank/DDBJ whole genome shotgun (WGS) entry which is preliminary data.</text>
</comment>
<accession>A0ABR4FCL7</accession>
<feature type="region of interest" description="Disordered" evidence="1">
    <location>
        <begin position="1"/>
        <end position="92"/>
    </location>
</feature>
<feature type="compositionally biased region" description="Low complexity" evidence="1">
    <location>
        <begin position="69"/>
        <end position="90"/>
    </location>
</feature>
<proteinExistence type="predicted"/>
<dbReference type="Proteomes" id="UP001600888">
    <property type="component" value="Unassembled WGS sequence"/>
</dbReference>
<organism evidence="2 3">
    <name type="scientific">Diaporthe vaccinii</name>
    <dbReference type="NCBI Taxonomy" id="105482"/>
    <lineage>
        <taxon>Eukaryota</taxon>
        <taxon>Fungi</taxon>
        <taxon>Dikarya</taxon>
        <taxon>Ascomycota</taxon>
        <taxon>Pezizomycotina</taxon>
        <taxon>Sordariomycetes</taxon>
        <taxon>Sordariomycetidae</taxon>
        <taxon>Diaporthales</taxon>
        <taxon>Diaporthaceae</taxon>
        <taxon>Diaporthe</taxon>
        <taxon>Diaporthe eres species complex</taxon>
    </lineage>
</organism>
<sequence>MNLGVDAYGSQHRHPPTPRRRTGHEPQWSTAPLRSAGTVRRATLVLQAESTRGHSPGPLDLAPSRLPPSGNASLGSTASTTGSRRNGGSRVDARGWLGVREFRARAGRVGPRSASRTGRTLTSPSPATRRHNQYGSSPYFVKSSSPILAPSLRPSVDVACFCDMPPPFVSVCVWQSVLL</sequence>
<name>A0ABR4FCL7_9PEZI</name>
<protein>
    <submittedName>
        <fullName evidence="2">Uncharacterized protein</fullName>
    </submittedName>
</protein>
<dbReference type="EMBL" id="JBAWTH010000003">
    <property type="protein sequence ID" value="KAL2292431.1"/>
    <property type="molecule type" value="Genomic_DNA"/>
</dbReference>
<gene>
    <name evidence="2" type="ORF">FJTKL_09403</name>
</gene>
<keyword evidence="3" id="KW-1185">Reference proteome</keyword>
<evidence type="ECO:0000313" key="3">
    <source>
        <dbReference type="Proteomes" id="UP001600888"/>
    </source>
</evidence>
<evidence type="ECO:0000256" key="1">
    <source>
        <dbReference type="SAM" id="MobiDB-lite"/>
    </source>
</evidence>
<feature type="region of interest" description="Disordered" evidence="1">
    <location>
        <begin position="104"/>
        <end position="140"/>
    </location>
</feature>
<reference evidence="2 3" key="1">
    <citation type="submission" date="2024-03" db="EMBL/GenBank/DDBJ databases">
        <title>A high-quality draft genome sequence of Diaporthe vaccinii, a causative agent of upright dieback and viscid rot disease in cranberry plants.</title>
        <authorList>
            <person name="Sarrasin M."/>
            <person name="Lang B.F."/>
            <person name="Burger G."/>
        </authorList>
    </citation>
    <scope>NUCLEOTIDE SEQUENCE [LARGE SCALE GENOMIC DNA]</scope>
    <source>
        <strain evidence="2 3">IS7</strain>
    </source>
</reference>
<feature type="compositionally biased region" description="Basic residues" evidence="1">
    <location>
        <begin position="11"/>
        <end position="22"/>
    </location>
</feature>
<feature type="compositionally biased region" description="Polar residues" evidence="1">
    <location>
        <begin position="114"/>
        <end position="126"/>
    </location>
</feature>
<evidence type="ECO:0000313" key="2">
    <source>
        <dbReference type="EMBL" id="KAL2292431.1"/>
    </source>
</evidence>